<dbReference type="GO" id="GO:0004497">
    <property type="term" value="F:monooxygenase activity"/>
    <property type="evidence" value="ECO:0007669"/>
    <property type="project" value="UniProtKB-ARBA"/>
</dbReference>
<comment type="caution">
    <text evidence="8">The sequence shown here is derived from an EMBL/GenBank/DDBJ whole genome shotgun (WGS) entry which is preliminary data.</text>
</comment>
<dbReference type="InterPro" id="IPR017941">
    <property type="entry name" value="Rieske_2Fe-2S"/>
</dbReference>
<evidence type="ECO:0000256" key="5">
    <source>
        <dbReference type="ARBA" id="ARBA00023004"/>
    </source>
</evidence>
<dbReference type="CDD" id="cd03469">
    <property type="entry name" value="Rieske_RO_Alpha_N"/>
    <property type="match status" value="1"/>
</dbReference>
<dbReference type="Gene3D" id="2.102.10.10">
    <property type="entry name" value="Rieske [2Fe-2S] iron-sulphur domain"/>
    <property type="match status" value="1"/>
</dbReference>
<dbReference type="GO" id="GO:0005506">
    <property type="term" value="F:iron ion binding"/>
    <property type="evidence" value="ECO:0007669"/>
    <property type="project" value="InterPro"/>
</dbReference>
<dbReference type="EMBL" id="QJJU01000003">
    <property type="protein sequence ID" value="PXX11045.1"/>
    <property type="molecule type" value="Genomic_DNA"/>
</dbReference>
<keyword evidence="2" id="KW-0001">2Fe-2S</keyword>
<evidence type="ECO:0000313" key="8">
    <source>
        <dbReference type="EMBL" id="PXX11045.1"/>
    </source>
</evidence>
<gene>
    <name evidence="8" type="ORF">C8E89_103132</name>
</gene>
<keyword evidence="9" id="KW-1185">Reference proteome</keyword>
<dbReference type="Pfam" id="PF00848">
    <property type="entry name" value="Ring_hydroxyl_A"/>
    <property type="match status" value="1"/>
</dbReference>
<dbReference type="GO" id="GO:0016705">
    <property type="term" value="F:oxidoreductase activity, acting on paired donors, with incorporation or reduction of molecular oxygen"/>
    <property type="evidence" value="ECO:0007669"/>
    <property type="project" value="UniProtKB-ARBA"/>
</dbReference>
<evidence type="ECO:0000256" key="6">
    <source>
        <dbReference type="ARBA" id="ARBA00023014"/>
    </source>
</evidence>
<dbReference type="SUPFAM" id="SSF50022">
    <property type="entry name" value="ISP domain"/>
    <property type="match status" value="1"/>
</dbReference>
<dbReference type="OrthoDB" id="5243643at2"/>
<keyword evidence="5" id="KW-0408">Iron</keyword>
<accession>A0A318HNL1</accession>
<dbReference type="Gene3D" id="3.90.380.10">
    <property type="entry name" value="Naphthalene 1,2-dioxygenase Alpha Subunit, Chain A, domain 1"/>
    <property type="match status" value="2"/>
</dbReference>
<evidence type="ECO:0000313" key="9">
    <source>
        <dbReference type="Proteomes" id="UP000247781"/>
    </source>
</evidence>
<dbReference type="InterPro" id="IPR001663">
    <property type="entry name" value="Rng_hydr_dOase-A"/>
</dbReference>
<evidence type="ECO:0000256" key="4">
    <source>
        <dbReference type="ARBA" id="ARBA00023002"/>
    </source>
</evidence>
<dbReference type="PANTHER" id="PTHR43756">
    <property type="entry name" value="CHOLINE MONOOXYGENASE, CHLOROPLASTIC"/>
    <property type="match status" value="1"/>
</dbReference>
<sequence>MDRDQLIDLTRRAVKLARDKTTDLTPAEHTVAAATYTSAERLAQDTAMLLASPQLVGYVSELPRPGTYCTKTVMGRSILLTRGSDDTVRAFDNVCLHRQSRIADGCGAARRLACPYHSWTYDLDGNLVGVPGKEGFPGTRSGSAKLTELPAAECAGFLWISLDRDAVLDIPAFLGPLADELESWGIGRWAPLGEKVLDCPINWKLAIDTFAENYHFATVHKNTFATIARSNCTVFDSFGPHHRLVFPLNGILDLENIPEEQWDPLQNMVVIYALFPNIVLSCTIANGELFRVYPADAPGRSITVHQNSTPLDLSDESTAAGAAAVFDYAHATVRDEDYALVTGLQANLESGARENLVFGRNEPGLQHRHQTWSEAI</sequence>
<evidence type="ECO:0000256" key="3">
    <source>
        <dbReference type="ARBA" id="ARBA00022723"/>
    </source>
</evidence>
<dbReference type="InterPro" id="IPR036922">
    <property type="entry name" value="Rieske_2Fe-2S_sf"/>
</dbReference>
<dbReference type="Proteomes" id="UP000247781">
    <property type="component" value="Unassembled WGS sequence"/>
</dbReference>
<reference evidence="8 9" key="2">
    <citation type="submission" date="2018-06" db="EMBL/GenBank/DDBJ databases">
        <title>Sequencing of bacterial isolates from soil warming experiment in Harvard Forest, Massachusetts, USA.</title>
        <authorList>
            <person name="Deangelis K.PhD."/>
        </authorList>
    </citation>
    <scope>NUCLEOTIDE SEQUENCE [LARGE SCALE GENOMIC DNA]</scope>
    <source>
        <strain evidence="8 9">GAS496</strain>
    </source>
</reference>
<keyword evidence="8" id="KW-0223">Dioxygenase</keyword>
<feature type="domain" description="Rieske" evidence="7">
    <location>
        <begin position="53"/>
        <end position="160"/>
    </location>
</feature>
<dbReference type="AlphaFoldDB" id="A0A318HNL1"/>
<dbReference type="RefSeq" id="WP_110315134.1">
    <property type="nucleotide sequence ID" value="NZ_QJJU01000003.1"/>
</dbReference>
<evidence type="ECO:0000256" key="2">
    <source>
        <dbReference type="ARBA" id="ARBA00022714"/>
    </source>
</evidence>
<keyword evidence="6" id="KW-0411">Iron-sulfur</keyword>
<evidence type="ECO:0000259" key="7">
    <source>
        <dbReference type="PROSITE" id="PS51296"/>
    </source>
</evidence>
<dbReference type="Pfam" id="PF00355">
    <property type="entry name" value="Rieske"/>
    <property type="match status" value="1"/>
</dbReference>
<keyword evidence="4" id="KW-0560">Oxidoreductase</keyword>
<dbReference type="PANTHER" id="PTHR43756:SF5">
    <property type="entry name" value="CHOLINE MONOOXYGENASE, CHLOROPLASTIC"/>
    <property type="match status" value="1"/>
</dbReference>
<dbReference type="GO" id="GO:0051213">
    <property type="term" value="F:dioxygenase activity"/>
    <property type="evidence" value="ECO:0007669"/>
    <property type="project" value="UniProtKB-KW"/>
</dbReference>
<proteinExistence type="predicted"/>
<keyword evidence="3" id="KW-0479">Metal-binding</keyword>
<name>A0A318HNL1_9MYCO</name>
<dbReference type="PROSITE" id="PS51296">
    <property type="entry name" value="RIESKE"/>
    <property type="match status" value="1"/>
</dbReference>
<dbReference type="GO" id="GO:0051537">
    <property type="term" value="F:2 iron, 2 sulfur cluster binding"/>
    <property type="evidence" value="ECO:0007669"/>
    <property type="project" value="UniProtKB-KW"/>
</dbReference>
<comment type="cofactor">
    <cofactor evidence="1">
        <name>Fe cation</name>
        <dbReference type="ChEBI" id="CHEBI:24875"/>
    </cofactor>
</comment>
<dbReference type="CDD" id="cd08887">
    <property type="entry name" value="RHO_alpha_C_3"/>
    <property type="match status" value="1"/>
</dbReference>
<protein>
    <submittedName>
        <fullName evidence="8">Phenylpropionate dioxygenase-like ring-hydroxylating dioxygenase large terminal subunit</fullName>
    </submittedName>
</protein>
<dbReference type="SUPFAM" id="SSF55961">
    <property type="entry name" value="Bet v1-like"/>
    <property type="match status" value="1"/>
</dbReference>
<reference evidence="9" key="1">
    <citation type="submission" date="2018-05" db="EMBL/GenBank/DDBJ databases">
        <authorList>
            <person name="Deangelis K."/>
            <person name="Huntemann M."/>
            <person name="Clum A."/>
            <person name="Pillay M."/>
            <person name="Palaniappan K."/>
            <person name="Varghese N."/>
            <person name="Mikhailova N."/>
            <person name="Stamatis D."/>
            <person name="Reddy T."/>
            <person name="Daum C."/>
            <person name="Shapiro N."/>
            <person name="Ivanova N."/>
            <person name="Kyrpides N."/>
            <person name="Woyke T."/>
        </authorList>
    </citation>
    <scope>NUCLEOTIDE SEQUENCE [LARGE SCALE GENOMIC DNA]</scope>
    <source>
        <strain evidence="9">GAS496</strain>
    </source>
</reference>
<dbReference type="InterPro" id="IPR015879">
    <property type="entry name" value="Ring_hydroxy_dOase_asu_C_dom"/>
</dbReference>
<organism evidence="8 9">
    <name type="scientific">Mycolicibacterium moriokaense</name>
    <dbReference type="NCBI Taxonomy" id="39691"/>
    <lineage>
        <taxon>Bacteria</taxon>
        <taxon>Bacillati</taxon>
        <taxon>Actinomycetota</taxon>
        <taxon>Actinomycetes</taxon>
        <taxon>Mycobacteriales</taxon>
        <taxon>Mycobacteriaceae</taxon>
        <taxon>Mycolicibacterium</taxon>
    </lineage>
</organism>
<evidence type="ECO:0000256" key="1">
    <source>
        <dbReference type="ARBA" id="ARBA00001962"/>
    </source>
</evidence>